<dbReference type="Proteomes" id="UP001060085">
    <property type="component" value="Linkage Group LG06"/>
</dbReference>
<dbReference type="EMBL" id="CM044706">
    <property type="protein sequence ID" value="KAI5660331.1"/>
    <property type="molecule type" value="Genomic_DNA"/>
</dbReference>
<organism evidence="1 2">
    <name type="scientific">Catharanthus roseus</name>
    <name type="common">Madagascar periwinkle</name>
    <name type="synonym">Vinca rosea</name>
    <dbReference type="NCBI Taxonomy" id="4058"/>
    <lineage>
        <taxon>Eukaryota</taxon>
        <taxon>Viridiplantae</taxon>
        <taxon>Streptophyta</taxon>
        <taxon>Embryophyta</taxon>
        <taxon>Tracheophyta</taxon>
        <taxon>Spermatophyta</taxon>
        <taxon>Magnoliopsida</taxon>
        <taxon>eudicotyledons</taxon>
        <taxon>Gunneridae</taxon>
        <taxon>Pentapetalae</taxon>
        <taxon>asterids</taxon>
        <taxon>lamiids</taxon>
        <taxon>Gentianales</taxon>
        <taxon>Apocynaceae</taxon>
        <taxon>Rauvolfioideae</taxon>
        <taxon>Vinceae</taxon>
        <taxon>Catharanthinae</taxon>
        <taxon>Catharanthus</taxon>
    </lineage>
</organism>
<keyword evidence="2" id="KW-1185">Reference proteome</keyword>
<sequence>MDMKENQRVIQREAAEGEEYGNGNGIDQINEVEKTKISLLRAKLEIQDPSSKELDDSTMRRFLRARELDVEKACTMLLKYLKWRRNFVPNGYISEAEVPNELAQKKLFMQGTDKNGRPIIVLFGAKHFQNKIGGIDEFKRFLVYALDKLCSRSSQGKGKDKFAVIGDVEGWGYCNSDIRAYLAALSTLQDYYPERLGKVFLIHVPYIFMTAWKIIFPFIDNNTKQKIVFVENKRLKATLLEDIDENQLPEIYGGKLPLVPIQDA</sequence>
<evidence type="ECO:0000313" key="1">
    <source>
        <dbReference type="EMBL" id="KAI5660331.1"/>
    </source>
</evidence>
<evidence type="ECO:0000313" key="2">
    <source>
        <dbReference type="Proteomes" id="UP001060085"/>
    </source>
</evidence>
<protein>
    <submittedName>
        <fullName evidence="1">Uncharacterized protein</fullName>
    </submittedName>
</protein>
<comment type="caution">
    <text evidence="1">The sequence shown here is derived from an EMBL/GenBank/DDBJ whole genome shotgun (WGS) entry which is preliminary data.</text>
</comment>
<name>A0ACC0ALG2_CATRO</name>
<accession>A0ACC0ALG2</accession>
<gene>
    <name evidence="1" type="ORF">M9H77_29124</name>
</gene>
<proteinExistence type="predicted"/>
<reference evidence="2" key="1">
    <citation type="journal article" date="2023" name="Nat. Plants">
        <title>Single-cell RNA sequencing provides a high-resolution roadmap for understanding the multicellular compartmentation of specialized metabolism.</title>
        <authorList>
            <person name="Sun S."/>
            <person name="Shen X."/>
            <person name="Li Y."/>
            <person name="Li Y."/>
            <person name="Wang S."/>
            <person name="Li R."/>
            <person name="Zhang H."/>
            <person name="Shen G."/>
            <person name="Guo B."/>
            <person name="Wei J."/>
            <person name="Xu J."/>
            <person name="St-Pierre B."/>
            <person name="Chen S."/>
            <person name="Sun C."/>
        </authorList>
    </citation>
    <scope>NUCLEOTIDE SEQUENCE [LARGE SCALE GENOMIC DNA]</scope>
</reference>